<dbReference type="PROSITE" id="PS51257">
    <property type="entry name" value="PROKAR_LIPOPROTEIN"/>
    <property type="match status" value="1"/>
</dbReference>
<reference evidence="2 3" key="1">
    <citation type="submission" date="2021-04" db="EMBL/GenBank/DDBJ databases">
        <title>Genome analysis of Polyangium sp.</title>
        <authorList>
            <person name="Li Y."/>
            <person name="Wang J."/>
        </authorList>
    </citation>
    <scope>NUCLEOTIDE SEQUENCE [LARGE SCALE GENOMIC DNA]</scope>
    <source>
        <strain evidence="2 3">SDU14</strain>
    </source>
</reference>
<dbReference type="Proteomes" id="UP001151081">
    <property type="component" value="Unassembled WGS sequence"/>
</dbReference>
<evidence type="ECO:0008006" key="4">
    <source>
        <dbReference type="Google" id="ProtNLM"/>
    </source>
</evidence>
<proteinExistence type="predicted"/>
<accession>A0A9X4AT98</accession>
<evidence type="ECO:0000313" key="2">
    <source>
        <dbReference type="EMBL" id="MDC3981982.1"/>
    </source>
</evidence>
<feature type="chain" id="PRO_5040948801" description="Lipoprotein" evidence="1">
    <location>
        <begin position="23"/>
        <end position="199"/>
    </location>
</feature>
<evidence type="ECO:0000313" key="3">
    <source>
        <dbReference type="Proteomes" id="UP001151081"/>
    </source>
</evidence>
<keyword evidence="1" id="KW-0732">Signal</keyword>
<feature type="signal peptide" evidence="1">
    <location>
        <begin position="1"/>
        <end position="22"/>
    </location>
</feature>
<name>A0A9X4AT98_9BACT</name>
<protein>
    <recommendedName>
        <fullName evidence="4">Lipoprotein</fullName>
    </recommendedName>
</protein>
<dbReference type="AlphaFoldDB" id="A0A9X4AT98"/>
<sequence length="199" mass="21348">MRTLFGSIASLLLMLVAGCNTVDPDECWVNTSGGFDDEQPIPIGAGVGATSSGDFGTPPAAEPLDYGGEPNPCMAPEVDFTIPIAKPSDFPFVTIIPDDGTDTGGGEQMAEASLPFTRIHNLSVRRWYCSLTIRMPLRTELMGKISASQAAILSAEVTNIASKRMDFTLPEGIFCDEFPMAVLAAFKEKYKYLGARVTK</sequence>
<keyword evidence="3" id="KW-1185">Reference proteome</keyword>
<organism evidence="2 3">
    <name type="scientific">Polyangium jinanense</name>
    <dbReference type="NCBI Taxonomy" id="2829994"/>
    <lineage>
        <taxon>Bacteria</taxon>
        <taxon>Pseudomonadati</taxon>
        <taxon>Myxococcota</taxon>
        <taxon>Polyangia</taxon>
        <taxon>Polyangiales</taxon>
        <taxon>Polyangiaceae</taxon>
        <taxon>Polyangium</taxon>
    </lineage>
</organism>
<dbReference type="EMBL" id="JAGTJJ010000006">
    <property type="protein sequence ID" value="MDC3981982.1"/>
    <property type="molecule type" value="Genomic_DNA"/>
</dbReference>
<evidence type="ECO:0000256" key="1">
    <source>
        <dbReference type="SAM" id="SignalP"/>
    </source>
</evidence>
<dbReference type="RefSeq" id="WP_272418795.1">
    <property type="nucleotide sequence ID" value="NZ_JAGTJJ010000006.1"/>
</dbReference>
<comment type="caution">
    <text evidence="2">The sequence shown here is derived from an EMBL/GenBank/DDBJ whole genome shotgun (WGS) entry which is preliminary data.</text>
</comment>
<gene>
    <name evidence="2" type="ORF">KEG57_15805</name>
</gene>